<evidence type="ECO:0000313" key="2">
    <source>
        <dbReference type="EMBL" id="EEN43485.1"/>
    </source>
</evidence>
<dbReference type="EMBL" id="GG666689">
    <property type="protein sequence ID" value="EEN43485.1"/>
    <property type="molecule type" value="Genomic_DNA"/>
</dbReference>
<feature type="compositionally biased region" description="Polar residues" evidence="1">
    <location>
        <begin position="1"/>
        <end position="11"/>
    </location>
</feature>
<accession>C3ZVG4</accession>
<feature type="compositionally biased region" description="Low complexity" evidence="1">
    <location>
        <begin position="465"/>
        <end position="482"/>
    </location>
</feature>
<feature type="region of interest" description="Disordered" evidence="1">
    <location>
        <begin position="413"/>
        <end position="498"/>
    </location>
</feature>
<dbReference type="Gene3D" id="2.30.30.140">
    <property type="match status" value="1"/>
</dbReference>
<evidence type="ECO:0000256" key="1">
    <source>
        <dbReference type="SAM" id="MobiDB-lite"/>
    </source>
</evidence>
<sequence>MMSASMPTSPHAQEENQLAPCAPDSMSSDSRQISAHAQIDTQLTLSTPDMTPFASLSSSVCVGSLIQSLDENGVWSNGTVKTVHSDGTLTVKFDGWRNQFNNRVKSTYVRQRIESPPVTKRRRPDKCKVDVSKIIAEDTVWFTENDEVRSGTVVWVDPFTERLALQTEAQPQVDNDSLCYVRFNQLQPKPTQNTVRTKRRPPASAPLRAKKRRVTDATVQTENEPTAQASSETLSTSESQQTTTPLPSTLRELELDQHLREDGVLLCCGEVYSLGTVPFLLLKLAYNRDGTVTATLKKCKAEAGTLTGMEDDCTLTCNARHLDVESVNGCSRQFTILRKKTGQEALNRAVDSSIRNAGDRAYQSMLRKTSIGVCIRREKDSLSKNGRRKTFKVGPVQLCFDKALLGNSYTDDVFDDSDVSSEHDTATVGSEDSMASQDEESVSDAKSVMGSEQGDSTEETDSAQSGSESDTGTDVSSGTVSSDESDRTGYDSGYHSGEEEEWTLYRDWSIALPHQPGDVPQSVIKQTKRAGKKFYLIEFAALPRYSNEIEYGKKPDESLSY</sequence>
<gene>
    <name evidence="2" type="ORF">BRAFLDRAFT_129270</name>
</gene>
<feature type="region of interest" description="Disordered" evidence="1">
    <location>
        <begin position="1"/>
        <end position="33"/>
    </location>
</feature>
<dbReference type="InParanoid" id="C3ZVG4"/>
<dbReference type="AlphaFoldDB" id="C3ZVG4"/>
<proteinExistence type="predicted"/>
<name>C3ZVG4_BRAFL</name>
<protein>
    <submittedName>
        <fullName evidence="2">Uncharacterized protein</fullName>
    </submittedName>
</protein>
<feature type="region of interest" description="Disordered" evidence="1">
    <location>
        <begin position="190"/>
        <end position="247"/>
    </location>
</feature>
<feature type="compositionally biased region" description="Low complexity" evidence="1">
    <location>
        <begin position="226"/>
        <end position="247"/>
    </location>
</feature>
<feature type="compositionally biased region" description="Polar residues" evidence="1">
    <location>
        <begin position="427"/>
        <end position="436"/>
    </location>
</feature>
<reference evidence="2" key="1">
    <citation type="journal article" date="2008" name="Nature">
        <title>The amphioxus genome and the evolution of the chordate karyotype.</title>
        <authorList>
            <consortium name="US DOE Joint Genome Institute (JGI-PGF)"/>
            <person name="Putnam N.H."/>
            <person name="Butts T."/>
            <person name="Ferrier D.E.K."/>
            <person name="Furlong R.F."/>
            <person name="Hellsten U."/>
            <person name="Kawashima T."/>
            <person name="Robinson-Rechavi M."/>
            <person name="Shoguchi E."/>
            <person name="Terry A."/>
            <person name="Yu J.-K."/>
            <person name="Benito-Gutierrez E.L."/>
            <person name="Dubchak I."/>
            <person name="Garcia-Fernandez J."/>
            <person name="Gibson-Brown J.J."/>
            <person name="Grigoriev I.V."/>
            <person name="Horton A.C."/>
            <person name="de Jong P.J."/>
            <person name="Jurka J."/>
            <person name="Kapitonov V.V."/>
            <person name="Kohara Y."/>
            <person name="Kuroki Y."/>
            <person name="Lindquist E."/>
            <person name="Lucas S."/>
            <person name="Osoegawa K."/>
            <person name="Pennacchio L.A."/>
            <person name="Salamov A.A."/>
            <person name="Satou Y."/>
            <person name="Sauka-Spengler T."/>
            <person name="Schmutz J."/>
            <person name="Shin-I T."/>
            <person name="Toyoda A."/>
            <person name="Bronner-Fraser M."/>
            <person name="Fujiyama A."/>
            <person name="Holland L.Z."/>
            <person name="Holland P.W.H."/>
            <person name="Satoh N."/>
            <person name="Rokhsar D.S."/>
        </authorList>
    </citation>
    <scope>NUCLEOTIDE SEQUENCE [LARGE SCALE GENOMIC DNA]</scope>
    <source>
        <strain evidence="2">S238N-H82</strain>
        <tissue evidence="2">Testes</tissue>
    </source>
</reference>
<organism>
    <name type="scientific">Branchiostoma floridae</name>
    <name type="common">Florida lancelet</name>
    <name type="synonym">Amphioxus</name>
    <dbReference type="NCBI Taxonomy" id="7739"/>
    <lineage>
        <taxon>Eukaryota</taxon>
        <taxon>Metazoa</taxon>
        <taxon>Chordata</taxon>
        <taxon>Cephalochordata</taxon>
        <taxon>Leptocardii</taxon>
        <taxon>Amphioxiformes</taxon>
        <taxon>Branchiostomatidae</taxon>
        <taxon>Branchiostoma</taxon>
    </lineage>
</organism>